<dbReference type="InterPro" id="IPR024951">
    <property type="entry name" value="Sulfurylase_cat_dom"/>
</dbReference>
<dbReference type="SUPFAM" id="SSF52540">
    <property type="entry name" value="P-loop containing nucleoside triphosphate hydrolases"/>
    <property type="match status" value="1"/>
</dbReference>
<comment type="subcellular location">
    <subcellularLocation>
        <location evidence="1">Plastid</location>
        <location evidence="1">Chloroplast</location>
    </subcellularLocation>
</comment>
<sequence>MASANNEPSSSLGIANKATNVVFQKGHVTRKKRGQVLGQSHGFRGCTIWFTGLSGAGKTTISFALEEYLCLRGIPTYGLDGDNMRTGLNKNLGFSPEDREENIRRVGEVAKLFADAGIVCLSSFISPYEKDRLKARKLHEEAGLPFFECYVDTPLNVCETRDVKGLYKKARDGVIKGFTGIDSPYQAPSNPELVLKAGQQSIDECVQEIVKLLEKNHIVPLTVINEVRELFVNDDELHEQKVIAESLPSLPINKVDMQWLQVLAEGWASPLEGFMYEREYLQTLHFNCLQDSDNINQSVPIVLPVTTELKESLENKGEIALEYDGRRVAILGETEFFPHRKEERCCRQFGTRSVKQPHIEMILAAGDWCVGGKLRVLGKIEWNDGLDEYRLKPNQLRKKFAEMKADAVFAFQLRNPVHNGHALLMRDTKRNLVERGYKKPVLLLHPLGGWTKNDDVPLPIRIKQHLAVLKEGVLDPESTVLAIFPSPMMYAGPTEVQWHCKARIAAGATFYIVGRDPAGMGHPDQPGDLYDATHGRKVLTMAPGLVQLEIVPFKVAAYNKVKHQMTFFDPEKKEEFEFISGTKMRAFARNGDTPPDGFMAPTAWKVLADYYQSIVKND</sequence>
<dbReference type="FunFam" id="3.40.50.620:FF:000006">
    <property type="entry name" value="bifunctional 3'-phosphoadenosine 5'-phosphosulfate synthase 1"/>
    <property type="match status" value="1"/>
</dbReference>
<dbReference type="GeneID" id="136806398"/>
<dbReference type="InterPro" id="IPR059117">
    <property type="entry name" value="APS_kinase_dom"/>
</dbReference>
<dbReference type="Pfam" id="PF14306">
    <property type="entry name" value="PUA_2"/>
    <property type="match status" value="1"/>
</dbReference>
<name>A0A7M5XF79_9CNID</name>
<keyword evidence="8" id="KW-0808">Transferase</keyword>
<protein>
    <submittedName>
        <fullName evidence="19">Uncharacterized protein</fullName>
    </submittedName>
</protein>
<dbReference type="PANTHER" id="PTHR11055">
    <property type="entry name" value="BIFUNCTIONAL 3'-PHOSPHOADENOSINE 5'-PHOSPHOSULFATE SYNTHASE"/>
    <property type="match status" value="1"/>
</dbReference>
<dbReference type="CDD" id="cd02027">
    <property type="entry name" value="APSK"/>
    <property type="match status" value="1"/>
</dbReference>
<reference evidence="19" key="1">
    <citation type="submission" date="2021-01" db="UniProtKB">
        <authorList>
            <consortium name="EnsemblMetazoa"/>
        </authorList>
    </citation>
    <scope>IDENTIFICATION</scope>
</reference>
<dbReference type="FunFam" id="3.40.50.300:FF:000212">
    <property type="entry name" value="Adenylyl-sulfate kinase"/>
    <property type="match status" value="1"/>
</dbReference>
<dbReference type="InterPro" id="IPR014729">
    <property type="entry name" value="Rossmann-like_a/b/a_fold"/>
</dbReference>
<evidence type="ECO:0000256" key="11">
    <source>
        <dbReference type="ARBA" id="ARBA00022777"/>
    </source>
</evidence>
<dbReference type="GO" id="GO:0000103">
    <property type="term" value="P:sulfate assimilation"/>
    <property type="evidence" value="ECO:0007669"/>
    <property type="project" value="UniProtKB-UniPathway"/>
</dbReference>
<evidence type="ECO:0000313" key="20">
    <source>
        <dbReference type="Proteomes" id="UP000594262"/>
    </source>
</evidence>
<evidence type="ECO:0000259" key="17">
    <source>
        <dbReference type="Pfam" id="PF01747"/>
    </source>
</evidence>
<dbReference type="UniPathway" id="UPA00097"/>
<feature type="domain" description="APS kinase" evidence="16">
    <location>
        <begin position="44"/>
        <end position="196"/>
    </location>
</feature>
<dbReference type="FunFam" id="3.10.400.10:FF:000002">
    <property type="entry name" value="ATP sulfurylase 2"/>
    <property type="match status" value="1"/>
</dbReference>
<evidence type="ECO:0000256" key="1">
    <source>
        <dbReference type="ARBA" id="ARBA00004229"/>
    </source>
</evidence>
<comment type="similarity">
    <text evidence="14">Belongs to the sulfate adenylyltransferase family.</text>
</comment>
<comment type="similarity">
    <text evidence="4">In the N-terminal section; belongs to the APS kinase family.</text>
</comment>
<dbReference type="GO" id="GO:0004020">
    <property type="term" value="F:adenylylsulfate kinase activity"/>
    <property type="evidence" value="ECO:0007669"/>
    <property type="project" value="InterPro"/>
</dbReference>
<comment type="catalytic activity">
    <reaction evidence="15">
        <text>sulfate + ATP + H(+) = adenosine 5'-phosphosulfate + diphosphate</text>
        <dbReference type="Rhea" id="RHEA:18133"/>
        <dbReference type="ChEBI" id="CHEBI:15378"/>
        <dbReference type="ChEBI" id="CHEBI:16189"/>
        <dbReference type="ChEBI" id="CHEBI:30616"/>
        <dbReference type="ChEBI" id="CHEBI:33019"/>
        <dbReference type="ChEBI" id="CHEBI:58243"/>
        <dbReference type="EC" id="2.7.7.4"/>
    </reaction>
</comment>
<dbReference type="Gene3D" id="3.10.400.10">
    <property type="entry name" value="Sulfate adenylyltransferase"/>
    <property type="match status" value="1"/>
</dbReference>
<dbReference type="InterPro" id="IPR015947">
    <property type="entry name" value="PUA-like_sf"/>
</dbReference>
<dbReference type="RefSeq" id="XP_066919066.1">
    <property type="nucleotide sequence ID" value="XM_067062965.1"/>
</dbReference>
<keyword evidence="10" id="KW-0547">Nucleotide-binding</keyword>
<dbReference type="AlphaFoldDB" id="A0A7M5XF79"/>
<evidence type="ECO:0000256" key="2">
    <source>
        <dbReference type="ARBA" id="ARBA00005048"/>
    </source>
</evidence>
<dbReference type="OrthoDB" id="506431at2759"/>
<dbReference type="Proteomes" id="UP000594262">
    <property type="component" value="Unplaced"/>
</dbReference>
<dbReference type="Pfam" id="PF01583">
    <property type="entry name" value="APS_kinase"/>
    <property type="match status" value="1"/>
</dbReference>
<dbReference type="NCBIfam" id="NF003013">
    <property type="entry name" value="PRK03846.1"/>
    <property type="match status" value="1"/>
</dbReference>
<evidence type="ECO:0000259" key="18">
    <source>
        <dbReference type="Pfam" id="PF14306"/>
    </source>
</evidence>
<keyword evidence="20" id="KW-1185">Reference proteome</keyword>
<organism evidence="19 20">
    <name type="scientific">Clytia hemisphaerica</name>
    <dbReference type="NCBI Taxonomy" id="252671"/>
    <lineage>
        <taxon>Eukaryota</taxon>
        <taxon>Metazoa</taxon>
        <taxon>Cnidaria</taxon>
        <taxon>Hydrozoa</taxon>
        <taxon>Hydroidolina</taxon>
        <taxon>Leptothecata</taxon>
        <taxon>Obeliida</taxon>
        <taxon>Clytiidae</taxon>
        <taxon>Clytia</taxon>
    </lineage>
</organism>
<dbReference type="GO" id="GO:0004781">
    <property type="term" value="F:sulfate adenylyltransferase (ATP) activity"/>
    <property type="evidence" value="ECO:0007669"/>
    <property type="project" value="UniProtKB-EC"/>
</dbReference>
<evidence type="ECO:0000256" key="8">
    <source>
        <dbReference type="ARBA" id="ARBA00022679"/>
    </source>
</evidence>
<keyword evidence="11" id="KW-0418">Kinase</keyword>
<evidence type="ECO:0000256" key="12">
    <source>
        <dbReference type="ARBA" id="ARBA00022840"/>
    </source>
</evidence>
<dbReference type="GO" id="GO:0050428">
    <property type="term" value="P:3'-phosphoadenosine 5'-phosphosulfate biosynthetic process"/>
    <property type="evidence" value="ECO:0007669"/>
    <property type="project" value="TreeGrafter"/>
</dbReference>
<evidence type="ECO:0000256" key="13">
    <source>
        <dbReference type="ARBA" id="ARBA00022946"/>
    </source>
</evidence>
<evidence type="ECO:0000259" key="16">
    <source>
        <dbReference type="Pfam" id="PF01583"/>
    </source>
</evidence>
<evidence type="ECO:0000313" key="19">
    <source>
        <dbReference type="EnsemblMetazoa" id="CLYHEMP022083.1"/>
    </source>
</evidence>
<dbReference type="Pfam" id="PF01747">
    <property type="entry name" value="ATP-sulfurylase"/>
    <property type="match status" value="1"/>
</dbReference>
<keyword evidence="7" id="KW-0934">Plastid</keyword>
<feature type="domain" description="ATP-sulfurylase PUA-like" evidence="18">
    <location>
        <begin position="226"/>
        <end position="377"/>
    </location>
</feature>
<dbReference type="InterPro" id="IPR027417">
    <property type="entry name" value="P-loop_NTPase"/>
</dbReference>
<keyword evidence="12" id="KW-0067">ATP-binding</keyword>
<keyword evidence="6" id="KW-0150">Chloroplast</keyword>
<evidence type="ECO:0000256" key="5">
    <source>
        <dbReference type="ARBA" id="ARBA00009290"/>
    </source>
</evidence>
<keyword evidence="13" id="KW-0809">Transit peptide</keyword>
<dbReference type="InterPro" id="IPR002891">
    <property type="entry name" value="APS"/>
</dbReference>
<dbReference type="NCBIfam" id="TIGR00455">
    <property type="entry name" value="apsK"/>
    <property type="match status" value="1"/>
</dbReference>
<dbReference type="PANTHER" id="PTHR11055:SF1">
    <property type="entry name" value="PAPS SYNTHETASE, ISOFORM D"/>
    <property type="match status" value="1"/>
</dbReference>
<dbReference type="InterPro" id="IPR002650">
    <property type="entry name" value="Sulphate_adenylyltransferase"/>
</dbReference>
<comment type="pathway">
    <text evidence="3">Sulfur metabolism; sulfate assimilation.</text>
</comment>
<keyword evidence="9" id="KW-0548">Nucleotidyltransferase</keyword>
<evidence type="ECO:0000256" key="9">
    <source>
        <dbReference type="ARBA" id="ARBA00022695"/>
    </source>
</evidence>
<dbReference type="Gene3D" id="3.40.50.620">
    <property type="entry name" value="HUPs"/>
    <property type="match status" value="1"/>
</dbReference>
<evidence type="ECO:0000256" key="14">
    <source>
        <dbReference type="ARBA" id="ARBA00037980"/>
    </source>
</evidence>
<evidence type="ECO:0000256" key="3">
    <source>
        <dbReference type="ARBA" id="ARBA00005050"/>
    </source>
</evidence>
<evidence type="ECO:0000256" key="10">
    <source>
        <dbReference type="ARBA" id="ARBA00022741"/>
    </source>
</evidence>
<accession>A0A7M5XF79</accession>
<comment type="similarity">
    <text evidence="5">In the C-terminal section; belongs to the sulfate adenylyltransferase family.</text>
</comment>
<dbReference type="Gene3D" id="3.40.50.300">
    <property type="entry name" value="P-loop containing nucleotide triphosphate hydrolases"/>
    <property type="match status" value="1"/>
</dbReference>
<dbReference type="GO" id="GO:0005524">
    <property type="term" value="F:ATP binding"/>
    <property type="evidence" value="ECO:0007669"/>
    <property type="project" value="UniProtKB-KW"/>
</dbReference>
<dbReference type="NCBIfam" id="TIGR00339">
    <property type="entry name" value="sopT"/>
    <property type="match status" value="1"/>
</dbReference>
<dbReference type="HAMAP" id="MF_00065">
    <property type="entry name" value="Adenylyl_sulf_kinase"/>
    <property type="match status" value="1"/>
</dbReference>
<dbReference type="EnsemblMetazoa" id="CLYHEMT022083.1">
    <property type="protein sequence ID" value="CLYHEMP022083.1"/>
    <property type="gene ID" value="CLYHEMG022083"/>
</dbReference>
<proteinExistence type="inferred from homology"/>
<evidence type="ECO:0000256" key="7">
    <source>
        <dbReference type="ARBA" id="ARBA00022640"/>
    </source>
</evidence>
<comment type="pathway">
    <text evidence="2">Sulfur metabolism; hydrogen sulfide biosynthesis; sulfite from sulfate: step 1/3.</text>
</comment>
<dbReference type="CDD" id="cd00517">
    <property type="entry name" value="ATPS"/>
    <property type="match status" value="1"/>
</dbReference>
<evidence type="ECO:0000256" key="6">
    <source>
        <dbReference type="ARBA" id="ARBA00022528"/>
    </source>
</evidence>
<dbReference type="SUPFAM" id="SSF52374">
    <property type="entry name" value="Nucleotidylyl transferase"/>
    <property type="match status" value="1"/>
</dbReference>
<evidence type="ECO:0000256" key="4">
    <source>
        <dbReference type="ARBA" id="ARBA00007268"/>
    </source>
</evidence>
<dbReference type="InterPro" id="IPR025980">
    <property type="entry name" value="ATP-Sase_PUA-like_dom"/>
</dbReference>
<feature type="domain" description="Sulphate adenylyltransferase catalytic" evidence="17">
    <location>
        <begin position="388"/>
        <end position="609"/>
    </location>
</feature>
<evidence type="ECO:0000256" key="15">
    <source>
        <dbReference type="ARBA" id="ARBA00049370"/>
    </source>
</evidence>
<dbReference type="SUPFAM" id="SSF88697">
    <property type="entry name" value="PUA domain-like"/>
    <property type="match status" value="1"/>
</dbReference>